<dbReference type="Pfam" id="PF26113">
    <property type="entry name" value="GH16_XgeA"/>
    <property type="match status" value="1"/>
</dbReference>
<dbReference type="SUPFAM" id="SSF57414">
    <property type="entry name" value="Hairpin loop containing domain-like"/>
    <property type="match status" value="1"/>
</dbReference>
<evidence type="ECO:0000259" key="6">
    <source>
        <dbReference type="PROSITE" id="PS51762"/>
    </source>
</evidence>
<dbReference type="GeneID" id="94430142"/>
<dbReference type="InterPro" id="IPR000757">
    <property type="entry name" value="Beta-glucanase-like"/>
</dbReference>
<comment type="caution">
    <text evidence="7">The sequence shown here is derived from an EMBL/GenBank/DDBJ whole genome shotgun (WGS) entry which is preliminary data.</text>
</comment>
<dbReference type="GO" id="GO:0005576">
    <property type="term" value="C:extracellular region"/>
    <property type="evidence" value="ECO:0007669"/>
    <property type="project" value="InterPro"/>
</dbReference>
<keyword evidence="2" id="KW-1015">Disulfide bond</keyword>
<feature type="compositionally biased region" description="Polar residues" evidence="3">
    <location>
        <begin position="102"/>
        <end position="111"/>
    </location>
</feature>
<feature type="compositionally biased region" description="Basic residues" evidence="3">
    <location>
        <begin position="136"/>
        <end position="147"/>
    </location>
</feature>
<evidence type="ECO:0000259" key="5">
    <source>
        <dbReference type="PROSITE" id="PS50948"/>
    </source>
</evidence>
<keyword evidence="1" id="KW-0677">Repeat</keyword>
<dbReference type="SUPFAM" id="SSF49899">
    <property type="entry name" value="Concanavalin A-like lectins/glucanases"/>
    <property type="match status" value="1"/>
</dbReference>
<feature type="compositionally biased region" description="Low complexity" evidence="3">
    <location>
        <begin position="263"/>
        <end position="272"/>
    </location>
</feature>
<organism evidence="7 8">
    <name type="scientific">Cystoisospora suis</name>
    <dbReference type="NCBI Taxonomy" id="483139"/>
    <lineage>
        <taxon>Eukaryota</taxon>
        <taxon>Sar</taxon>
        <taxon>Alveolata</taxon>
        <taxon>Apicomplexa</taxon>
        <taxon>Conoidasida</taxon>
        <taxon>Coccidia</taxon>
        <taxon>Eucoccidiorida</taxon>
        <taxon>Eimeriorina</taxon>
        <taxon>Sarcocystidae</taxon>
        <taxon>Cystoisospora</taxon>
    </lineage>
</organism>
<dbReference type="PROSITE" id="PS50948">
    <property type="entry name" value="PAN"/>
    <property type="match status" value="1"/>
</dbReference>
<feature type="compositionally biased region" description="Basic and acidic residues" evidence="3">
    <location>
        <begin position="222"/>
        <end position="244"/>
    </location>
</feature>
<evidence type="ECO:0000256" key="4">
    <source>
        <dbReference type="SAM" id="Phobius"/>
    </source>
</evidence>
<proteinExistence type="predicted"/>
<feature type="compositionally biased region" description="Low complexity" evidence="3">
    <location>
        <begin position="112"/>
        <end position="126"/>
    </location>
</feature>
<keyword evidence="4" id="KW-0472">Membrane</keyword>
<feature type="domain" description="Apple" evidence="5">
    <location>
        <begin position="721"/>
        <end position="793"/>
    </location>
</feature>
<dbReference type="InterPro" id="IPR000177">
    <property type="entry name" value="Apple"/>
</dbReference>
<dbReference type="CDD" id="cd02181">
    <property type="entry name" value="GH16_fungal_Lam16A_glucanase"/>
    <property type="match status" value="1"/>
</dbReference>
<dbReference type="InterPro" id="IPR003609">
    <property type="entry name" value="Pan_app"/>
</dbReference>
<accession>A0A2C6KQL0</accession>
<gene>
    <name evidence="7" type="ORF">CSUI_006778</name>
</gene>
<feature type="compositionally biased region" description="Low complexity" evidence="3">
    <location>
        <begin position="155"/>
        <end position="175"/>
    </location>
</feature>
<feature type="compositionally biased region" description="Low complexity" evidence="3">
    <location>
        <begin position="647"/>
        <end position="673"/>
    </location>
</feature>
<feature type="compositionally biased region" description="Low complexity" evidence="3">
    <location>
        <begin position="204"/>
        <end position="221"/>
    </location>
</feature>
<dbReference type="GO" id="GO:0009251">
    <property type="term" value="P:glucan catabolic process"/>
    <property type="evidence" value="ECO:0007669"/>
    <property type="project" value="TreeGrafter"/>
</dbReference>
<dbReference type="GO" id="GO:0006508">
    <property type="term" value="P:proteolysis"/>
    <property type="evidence" value="ECO:0007669"/>
    <property type="project" value="InterPro"/>
</dbReference>
<reference evidence="7 8" key="1">
    <citation type="journal article" date="2017" name="Int. J. Parasitol.">
        <title>The genome of the protozoan parasite Cystoisospora suis and a reverse vaccinology approach to identify vaccine candidates.</title>
        <authorList>
            <person name="Palmieri N."/>
            <person name="Shrestha A."/>
            <person name="Ruttkowski B."/>
            <person name="Beck T."/>
            <person name="Vogl C."/>
            <person name="Tomley F."/>
            <person name="Blake D.P."/>
            <person name="Joachim A."/>
        </authorList>
    </citation>
    <scope>NUCLEOTIDE SEQUENCE [LARGE SCALE GENOMIC DNA]</scope>
    <source>
        <strain evidence="7 8">Wien I</strain>
    </source>
</reference>
<feature type="region of interest" description="Disordered" evidence="3">
    <location>
        <begin position="20"/>
        <end position="64"/>
    </location>
</feature>
<dbReference type="Gene3D" id="3.50.4.10">
    <property type="entry name" value="Hepatocyte Growth Factor"/>
    <property type="match status" value="1"/>
</dbReference>
<feature type="compositionally biased region" description="Low complexity" evidence="3">
    <location>
        <begin position="182"/>
        <end position="197"/>
    </location>
</feature>
<dbReference type="PANTHER" id="PTHR10963:SF24">
    <property type="entry name" value="GLYCOSIDASE C21B10.07-RELATED"/>
    <property type="match status" value="1"/>
</dbReference>
<dbReference type="GO" id="GO:0004553">
    <property type="term" value="F:hydrolase activity, hydrolyzing O-glycosyl compounds"/>
    <property type="evidence" value="ECO:0007669"/>
    <property type="project" value="InterPro"/>
</dbReference>
<feature type="compositionally biased region" description="Basic and acidic residues" evidence="3">
    <location>
        <begin position="30"/>
        <end position="44"/>
    </location>
</feature>
<keyword evidence="4" id="KW-1133">Transmembrane helix</keyword>
<keyword evidence="8" id="KW-1185">Reference proteome</keyword>
<feature type="compositionally biased region" description="Low complexity" evidence="3">
    <location>
        <begin position="20"/>
        <end position="29"/>
    </location>
</feature>
<sequence>MATSSLSSPPLRSSFLSFSCPGLSSCSSSSKEEEHVSCREKSEEGTIDLLHSLEPSVDSPHRDERKLSSSASKRVSFSSFFLFLVFSFLFFLFDTAPLSLATSTSPSIQHEPSTSSASLLPSSSSAQNRQLAQTGKARRQQQVKTSRKGIDEGADSSFSSFSTPSSSSLSPDSSLHTPEKGPSLPTPSSSSLPSSLPENEEKASVSSSSSSSPPLSSLSLSPREEETTTSSKSDEEVTKKKNEKEQEEETAASPPHQKEKKSLSSSSSSSHMKSPEATAIEGAQLRSSSSSPYSPYSSWISTAQASRRGAFASSSTSVCSDTWRRVRSYKGWDFFDENNFWFFTYPDPTNGYVNYVSKQEALEKGLISVTSQDQAVMRVDYKNVVPSGSRGRDSVRITAIEGFDDGLWVVDLEHMPEGCGTWPALWTTGINPWPTSGEIDILEGVNNQQKDRISLHTSDGCEMYNVDETLFAGTWAYDGEGQEARNCYVYATPYNTGCSIESIESFFGSAFNRVKGGGVLVMELQRDKHIRVWYFKRNEIPRDLIEKNPLPDRWEKEVKLPAAYFPLKQNCPGKKHFWGQRLIFNVTFCGGWAGSHYSESGGCPGGNGEAACVRFVKDNPASFQNAYWMVNFADIYVPTQQQTCYDPSNTTTTTTTRRSSPPSPPHYTTTTTTRPPPTTTRTASQPGGGGGQGGGGIDDATWWSRLYASLARIVGMSSPICQEYNVDYYGYDVTSLEGFIYSAEQCRSICANIDDCFYYSFAQSRSSCYLKGIQALRGRKTSQWGIVSGQKRC</sequence>
<evidence type="ECO:0000256" key="2">
    <source>
        <dbReference type="ARBA" id="ARBA00023157"/>
    </source>
</evidence>
<dbReference type="OrthoDB" id="426982at2759"/>
<dbReference type="RefSeq" id="XP_067921090.1">
    <property type="nucleotide sequence ID" value="XM_068066931.1"/>
</dbReference>
<dbReference type="VEuPathDB" id="ToxoDB:CSUI_006778"/>
<dbReference type="PROSITE" id="PS51762">
    <property type="entry name" value="GH16_2"/>
    <property type="match status" value="1"/>
</dbReference>
<feature type="transmembrane region" description="Helical" evidence="4">
    <location>
        <begin position="75"/>
        <end position="93"/>
    </location>
</feature>
<evidence type="ECO:0000313" key="8">
    <source>
        <dbReference type="Proteomes" id="UP000221165"/>
    </source>
</evidence>
<keyword evidence="4" id="KW-0812">Transmembrane</keyword>
<dbReference type="Gene3D" id="2.60.120.200">
    <property type="match status" value="1"/>
</dbReference>
<protein>
    <submittedName>
        <fullName evidence="7">Beta-glucanase</fullName>
    </submittedName>
</protein>
<dbReference type="InterPro" id="IPR050546">
    <property type="entry name" value="Glycosyl_Hydrlase_16"/>
</dbReference>
<feature type="compositionally biased region" description="Gly residues" evidence="3">
    <location>
        <begin position="686"/>
        <end position="695"/>
    </location>
</feature>
<evidence type="ECO:0000256" key="3">
    <source>
        <dbReference type="SAM" id="MobiDB-lite"/>
    </source>
</evidence>
<dbReference type="PANTHER" id="PTHR10963">
    <property type="entry name" value="GLYCOSYL HYDROLASE-RELATED"/>
    <property type="match status" value="1"/>
</dbReference>
<dbReference type="EMBL" id="MIGC01003477">
    <property type="protein sequence ID" value="PHJ19389.1"/>
    <property type="molecule type" value="Genomic_DNA"/>
</dbReference>
<feature type="region of interest" description="Disordered" evidence="3">
    <location>
        <begin position="102"/>
        <end position="292"/>
    </location>
</feature>
<dbReference type="SMART" id="SM00223">
    <property type="entry name" value="APPLE"/>
    <property type="match status" value="1"/>
</dbReference>
<evidence type="ECO:0000256" key="1">
    <source>
        <dbReference type="ARBA" id="ARBA00022737"/>
    </source>
</evidence>
<dbReference type="Proteomes" id="UP000221165">
    <property type="component" value="Unassembled WGS sequence"/>
</dbReference>
<evidence type="ECO:0000313" key="7">
    <source>
        <dbReference type="EMBL" id="PHJ19389.1"/>
    </source>
</evidence>
<name>A0A2C6KQL0_9APIC</name>
<dbReference type="InterPro" id="IPR013320">
    <property type="entry name" value="ConA-like_dom_sf"/>
</dbReference>
<feature type="domain" description="GH16" evidence="6">
    <location>
        <begin position="286"/>
        <end position="601"/>
    </location>
</feature>
<feature type="region of interest" description="Disordered" evidence="3">
    <location>
        <begin position="646"/>
        <end position="695"/>
    </location>
</feature>
<dbReference type="AlphaFoldDB" id="A0A2C6KQL0"/>